<organism evidence="1 2">
    <name type="scientific">Orrella marina</name>
    <dbReference type="NCBI Taxonomy" id="2163011"/>
    <lineage>
        <taxon>Bacteria</taxon>
        <taxon>Pseudomonadati</taxon>
        <taxon>Pseudomonadota</taxon>
        <taxon>Betaproteobacteria</taxon>
        <taxon>Burkholderiales</taxon>
        <taxon>Alcaligenaceae</taxon>
        <taxon>Orrella</taxon>
    </lineage>
</organism>
<proteinExistence type="predicted"/>
<keyword evidence="2" id="KW-1185">Reference proteome</keyword>
<name>A0A2R4XFN9_9BURK</name>
<dbReference type="AlphaFoldDB" id="A0A2R4XFN9"/>
<reference evidence="1 2" key="1">
    <citation type="submission" date="2018-04" db="EMBL/GenBank/DDBJ databases">
        <title>Bordetella sp. HZ20 isolated from seawater.</title>
        <authorList>
            <person name="Sun C."/>
        </authorList>
    </citation>
    <scope>NUCLEOTIDE SEQUENCE [LARGE SCALE GENOMIC DNA]</scope>
    <source>
        <strain evidence="1 2">HZ20</strain>
    </source>
</reference>
<dbReference type="KEGG" id="boz:DBV39_01550"/>
<protein>
    <submittedName>
        <fullName evidence="1">Uncharacterized protein</fullName>
    </submittedName>
</protein>
<evidence type="ECO:0000313" key="2">
    <source>
        <dbReference type="Proteomes" id="UP000244571"/>
    </source>
</evidence>
<gene>
    <name evidence="1" type="ORF">DBV39_01550</name>
</gene>
<evidence type="ECO:0000313" key="1">
    <source>
        <dbReference type="EMBL" id="AWB32615.1"/>
    </source>
</evidence>
<dbReference type="EMBL" id="CP028901">
    <property type="protein sequence ID" value="AWB32615.1"/>
    <property type="molecule type" value="Genomic_DNA"/>
</dbReference>
<dbReference type="Proteomes" id="UP000244571">
    <property type="component" value="Chromosome"/>
</dbReference>
<accession>A0A2R4XFN9</accession>
<sequence>MSDARVQADDNPAGVWRLLLPDCNLTNAIPAIVVGCPADAGMPGKGTWFAVGRKKWPWRIRADSTALASIEQ</sequence>